<organism evidence="1 2">
    <name type="scientific">Victivallis lenta</name>
    <dbReference type="NCBI Taxonomy" id="2606640"/>
    <lineage>
        <taxon>Bacteria</taxon>
        <taxon>Pseudomonadati</taxon>
        <taxon>Lentisphaerota</taxon>
        <taxon>Lentisphaeria</taxon>
        <taxon>Victivallales</taxon>
        <taxon>Victivallaceae</taxon>
        <taxon>Victivallis</taxon>
    </lineage>
</organism>
<protein>
    <submittedName>
        <fullName evidence="1">DUF386 domain-containing protein</fullName>
    </submittedName>
</protein>
<dbReference type="GO" id="GO:0005829">
    <property type="term" value="C:cytosol"/>
    <property type="evidence" value="ECO:0007669"/>
    <property type="project" value="TreeGrafter"/>
</dbReference>
<dbReference type="AlphaFoldDB" id="A0A844G580"/>
<accession>A0A844G580</accession>
<dbReference type="NCBIfam" id="TIGR00022">
    <property type="entry name" value="YhcH/YjgK/YiaL family protein"/>
    <property type="match status" value="1"/>
</dbReference>
<dbReference type="RefSeq" id="WP_106054102.1">
    <property type="nucleotide sequence ID" value="NZ_CALXOB010000051.1"/>
</dbReference>
<dbReference type="Proteomes" id="UP000435649">
    <property type="component" value="Unassembled WGS sequence"/>
</dbReference>
<reference evidence="1 2" key="1">
    <citation type="submission" date="2019-08" db="EMBL/GenBank/DDBJ databases">
        <title>In-depth cultivation of the pig gut microbiome towards novel bacterial diversity and tailored functional studies.</title>
        <authorList>
            <person name="Wylensek D."/>
            <person name="Hitch T.C.A."/>
            <person name="Clavel T."/>
        </authorList>
    </citation>
    <scope>NUCLEOTIDE SEQUENCE [LARGE SCALE GENOMIC DNA]</scope>
    <source>
        <strain evidence="1 2">BBE-744-WT-12</strain>
    </source>
</reference>
<comment type="caution">
    <text evidence="1">The sequence shown here is derived from an EMBL/GenBank/DDBJ whole genome shotgun (WGS) entry which is preliminary data.</text>
</comment>
<dbReference type="Gene3D" id="2.60.120.370">
    <property type="entry name" value="YhcH/YjgK/YiaL"/>
    <property type="match status" value="1"/>
</dbReference>
<dbReference type="PANTHER" id="PTHR34986">
    <property type="entry name" value="EVOLVED BETA-GALACTOSIDASE SUBUNIT BETA"/>
    <property type="match status" value="1"/>
</dbReference>
<dbReference type="PANTHER" id="PTHR34986:SF1">
    <property type="entry name" value="PROTEIN YIAL"/>
    <property type="match status" value="1"/>
</dbReference>
<evidence type="ECO:0000313" key="1">
    <source>
        <dbReference type="EMBL" id="MST98516.1"/>
    </source>
</evidence>
<dbReference type="InterPro" id="IPR037012">
    <property type="entry name" value="NanQ/TabA/YiaL_sf"/>
</dbReference>
<dbReference type="EMBL" id="VUNS01000020">
    <property type="protein sequence ID" value="MST98516.1"/>
    <property type="molecule type" value="Genomic_DNA"/>
</dbReference>
<dbReference type="InterPro" id="IPR004375">
    <property type="entry name" value="NanQ/TabA/YiaL"/>
</dbReference>
<gene>
    <name evidence="1" type="ORF">FYJ85_15860</name>
</gene>
<proteinExistence type="predicted"/>
<evidence type="ECO:0000313" key="2">
    <source>
        <dbReference type="Proteomes" id="UP000435649"/>
    </source>
</evidence>
<dbReference type="SUPFAM" id="SSF51197">
    <property type="entry name" value="Clavaminate synthase-like"/>
    <property type="match status" value="1"/>
</dbReference>
<dbReference type="Pfam" id="PF04074">
    <property type="entry name" value="DUF386"/>
    <property type="match status" value="1"/>
</dbReference>
<keyword evidence="2" id="KW-1185">Reference proteome</keyword>
<name>A0A844G580_9BACT</name>
<sequence length="174" mass="19296">MIYDSMKNFAAYRKLAPEAWEKVSAFLAGCTPETPAGRYELDGDRVYAMVQGYETHDADPDKLEIHRKYVDIQLLLSGEESIVCRSVAGLKETVPYNAEKDIAFYRLAIEQSVPLTLVPGNFAVFFPEEGHMPGVSCAGELYCRECPVASEQPYPPTPPRHVVKVVVKIAANAL</sequence>